<dbReference type="Gene3D" id="2.60.40.3440">
    <property type="match status" value="2"/>
</dbReference>
<dbReference type="RefSeq" id="WP_196934950.1">
    <property type="nucleotide sequence ID" value="NZ_MU158698.1"/>
</dbReference>
<dbReference type="EMBL" id="PRDK01000001">
    <property type="protein sequence ID" value="MBE8712623.1"/>
    <property type="molecule type" value="Genomic_DNA"/>
</dbReference>
<protein>
    <submittedName>
        <fullName evidence="3">Chromophore lyase</fullName>
    </submittedName>
</protein>
<feature type="domain" description="DUF7507" evidence="2">
    <location>
        <begin position="697"/>
        <end position="797"/>
    </location>
</feature>
<dbReference type="Pfam" id="PF01345">
    <property type="entry name" value="DUF11"/>
    <property type="match status" value="1"/>
</dbReference>
<dbReference type="NCBIfam" id="TIGR04131">
    <property type="entry name" value="Bac_Flav_CTERM"/>
    <property type="match status" value="1"/>
</dbReference>
<dbReference type="Proteomes" id="UP000616201">
    <property type="component" value="Unassembled WGS sequence"/>
</dbReference>
<dbReference type="InterPro" id="IPR013783">
    <property type="entry name" value="Ig-like_fold"/>
</dbReference>
<evidence type="ECO:0000313" key="3">
    <source>
        <dbReference type="EMBL" id="MBE8712623.1"/>
    </source>
</evidence>
<dbReference type="Pfam" id="PF24346">
    <property type="entry name" value="DUF7507"/>
    <property type="match status" value="2"/>
</dbReference>
<dbReference type="GO" id="GO:0016829">
    <property type="term" value="F:lyase activity"/>
    <property type="evidence" value="ECO:0007669"/>
    <property type="project" value="UniProtKB-KW"/>
</dbReference>
<evidence type="ECO:0000259" key="2">
    <source>
        <dbReference type="Pfam" id="PF24346"/>
    </source>
</evidence>
<dbReference type="InterPro" id="IPR026341">
    <property type="entry name" value="T9SS_type_B"/>
</dbReference>
<dbReference type="Gene3D" id="2.60.40.10">
    <property type="entry name" value="Immunoglobulins"/>
    <property type="match status" value="1"/>
</dbReference>
<proteinExistence type="predicted"/>
<name>A0A928UVF8_9SPHI</name>
<dbReference type="NCBIfam" id="TIGR01451">
    <property type="entry name" value="B_ant_repeat"/>
    <property type="match status" value="1"/>
</dbReference>
<feature type="domain" description="DUF11" evidence="1">
    <location>
        <begin position="531"/>
        <end position="656"/>
    </location>
</feature>
<evidence type="ECO:0000259" key="1">
    <source>
        <dbReference type="Pfam" id="PF01345"/>
    </source>
</evidence>
<dbReference type="Pfam" id="PF13585">
    <property type="entry name" value="CHU_C"/>
    <property type="match status" value="1"/>
</dbReference>
<sequence>MPKFDFWIIVCLITLLLFARNAKAEGSKDLYPLGVSGNRAFLVSGHYSLSSTSFPFVNYGEHYAYVKPGEVLAVASSAQGIGSGYIRLTNPSGVVITTQGTSDGIIGNTGSGTRSAELAGPRIGYTPFEIVIDGSNAGIWKVEFIPPSDMPDESNRSPASVLADSDWEQNQYNNFIAAWDISVFNPIINDWTDGRVYTNILNLQINAGPLSNSFGAFYGQNYVMTNDGYIYRVKGNGSNGIAFSYFVNNKGYLDINDEPLYKSVNSSRLGDFNIQDPRGADGFGQVTHKMMYNLPNADLPELASGAAPGGSTWLLKKDRETAVVGNIRIVGLEGTEDFVSSRGSNIYFETNLEATYKITVASADELMPFEPATLIVSGKDGLNQVYWNGKDGNGVLLPAGEQYAVTIKVELLGGEVHFPYIDMEINPNGIIIELLNDNLIDVESDIVYWDDNDISPGAPGESSDPITNLTGISSNLNGHRWGSYRDQTTNFNSNGNYGGFSFGNERSMDTWAYALSIDETATKEITVKVADLEIESVITSQTTIELGETVIYEVKVVNNGPSDITGALFNFTLPEGFQITDVKHESDCAILNRAVIRSNSYQTQIDLTNGCGLTFTFSAVANYPVPDGTYGQVEAYASILRPIDTTDPDATSNSLDVNSTRTAADECENNGLGVGCNNIKLNTDAYLLELLNERGSLTLLKEAMHLDDNGDRFKQVGEVIQYIFTIKNNGFVAVDDLVLADLMLSSNPISLAQTSLAVGEEIQVVVNYTITQADFDKGFIENTALVSGKNPRKFDVKDISGTAADNDDRTLIVIEKKPVLRLKKSVLNIGTGTGGYFTVDDELIYKLEIYHSGEIAVEDLKIEDLKISSEIIVPDRQTIKNENITTELRYIVTNEDVDRGYVENTASVYGIEELFGTQISDISGLTVDDDLPTRVSTPTRAKAIDDEEWMYQNNSKSFKVLSNDIKGSGVLIPSSVRVLTPPSNGTAISRVDGSILYEPNTDFVGGDFLTYQVADENRLWSTEATLFIDVRQTNPIAVVDYFETWYNRAVELAITLNDSVPGATIDLNSIEVLRYPQHGSAVILPNGIVHYTPFSNFTGTDDFIYRVKDSNGWYSNEATVTILTKGFFIPNTFTPNGDGKNDTFFIIGAYMFDRIQLEVINRHGKLMYRSDDYKNDWSAEGLSDGTYYFIVNGHSADGKSYNNKGTVTIIRSLNY</sequence>
<gene>
    <name evidence="3" type="ORF">C4F49_02860</name>
</gene>
<evidence type="ECO:0000313" key="4">
    <source>
        <dbReference type="Proteomes" id="UP000616201"/>
    </source>
</evidence>
<dbReference type="Pfam" id="PF17963">
    <property type="entry name" value="Big_9"/>
    <property type="match status" value="2"/>
</dbReference>
<dbReference type="InterPro" id="IPR001434">
    <property type="entry name" value="OmcB-like_DUF11"/>
</dbReference>
<keyword evidence="4" id="KW-1185">Reference proteome</keyword>
<reference evidence="3" key="1">
    <citation type="submission" date="2018-02" db="EMBL/GenBank/DDBJ databases">
        <authorList>
            <person name="Vasarhelyi B.M."/>
            <person name="Deshmukh S."/>
            <person name="Balint B."/>
            <person name="Kukolya J."/>
        </authorList>
    </citation>
    <scope>NUCLEOTIDE SEQUENCE</scope>
    <source>
        <strain evidence="3">KB22</strain>
    </source>
</reference>
<feature type="domain" description="DUF7507" evidence="2">
    <location>
        <begin position="818"/>
        <end position="912"/>
    </location>
</feature>
<dbReference type="AlphaFoldDB" id="A0A928UVF8"/>
<dbReference type="InterPro" id="IPR055354">
    <property type="entry name" value="DUF7507"/>
</dbReference>
<dbReference type="InterPro" id="IPR047589">
    <property type="entry name" value="DUF11_rpt"/>
</dbReference>
<accession>A0A928UVF8</accession>
<comment type="caution">
    <text evidence="3">The sequence shown here is derived from an EMBL/GenBank/DDBJ whole genome shotgun (WGS) entry which is preliminary data.</text>
</comment>
<organism evidence="3 4">
    <name type="scientific">Sphingobacterium hungaricum</name>
    <dbReference type="NCBI Taxonomy" id="2082723"/>
    <lineage>
        <taxon>Bacteria</taxon>
        <taxon>Pseudomonadati</taxon>
        <taxon>Bacteroidota</taxon>
        <taxon>Sphingobacteriia</taxon>
        <taxon>Sphingobacteriales</taxon>
        <taxon>Sphingobacteriaceae</taxon>
        <taxon>Sphingobacterium</taxon>
    </lineage>
</organism>
<keyword evidence="3" id="KW-0456">Lyase</keyword>